<dbReference type="FunFam" id="1.10.238.10:FF:000104">
    <property type="entry name" value="calumenin isoform X1"/>
    <property type="match status" value="1"/>
</dbReference>
<evidence type="ECO:0000256" key="10">
    <source>
        <dbReference type="ARBA" id="ARBA00063143"/>
    </source>
</evidence>
<proteinExistence type="predicted"/>
<evidence type="ECO:0000313" key="16">
    <source>
        <dbReference type="EMBL" id="ERL93445.1"/>
    </source>
</evidence>
<evidence type="ECO:0000256" key="1">
    <source>
        <dbReference type="ARBA" id="ARBA00004319"/>
    </source>
</evidence>
<keyword evidence="12" id="KW-1133">Transmembrane helix</keyword>
<dbReference type="Pfam" id="PF13202">
    <property type="entry name" value="EF-hand_5"/>
    <property type="match status" value="1"/>
</dbReference>
<feature type="domain" description="EF-hand" evidence="13">
    <location>
        <begin position="257"/>
        <end position="283"/>
    </location>
</feature>
<feature type="transmembrane region" description="Helical" evidence="12">
    <location>
        <begin position="6"/>
        <end position="27"/>
    </location>
</feature>
<sequence length="338" mass="39488">MRVTNIIFNWLTGYVIVLCSMTCWGAVMHKNFHSHDTLNSKSDEGKHATNREEYQAHMNSDEHRTNFDHEAILGSAKISEEFDALPPEQSKERLQALLNVMDTSRDKFIDRSELIQWIVHSFQMLSAEEANEKFDETDENDDKHISWNEYILESYGSEELSLQSNWADSDENIRIEFEQDQELFRAVDANNDGLLNRQEFSKFTNPEEHQDLSALLLKQILRSKDTDNDDALNFKEFLSEKGSQMSKEALISQKDEFDEYDMNKDGKLTGDEIIYWMFPQNEKIAEEETTHLFAQCDDNHDDLLSFDEILDHHEIFVGSEATNYGEHLHNIHEFTDEL</sequence>
<keyword evidence="7" id="KW-0325">Glycoprotein</keyword>
<evidence type="ECO:0000313" key="19">
    <source>
        <dbReference type="Proteomes" id="UP000030742"/>
    </source>
</evidence>
<dbReference type="SUPFAM" id="SSF47473">
    <property type="entry name" value="EF-hand"/>
    <property type="match status" value="2"/>
</dbReference>
<feature type="domain" description="EF-hand" evidence="13">
    <location>
        <begin position="175"/>
        <end position="210"/>
    </location>
</feature>
<dbReference type="GO" id="GO:0015031">
    <property type="term" value="P:protein transport"/>
    <property type="evidence" value="ECO:0007669"/>
    <property type="project" value="UniProtKB-ARBA"/>
</dbReference>
<keyword evidence="5" id="KW-0256">Endoplasmic reticulum</keyword>
<dbReference type="OrthoDB" id="293868at2759"/>
<feature type="non-terminal residue" evidence="14">
    <location>
        <position position="1"/>
    </location>
</feature>
<accession>N6TEL7</accession>
<gene>
    <name evidence="17" type="primary">109538559</name>
    <name evidence="15" type="ORF">D910_01069</name>
    <name evidence="16" type="ORF">D910_10737</name>
    <name evidence="14" type="ORF">YQE_07156</name>
</gene>
<dbReference type="SMART" id="SM00054">
    <property type="entry name" value="EFh"/>
    <property type="match status" value="5"/>
</dbReference>
<dbReference type="InterPro" id="IPR011992">
    <property type="entry name" value="EF-hand-dom_pair"/>
</dbReference>
<keyword evidence="12" id="KW-0472">Membrane</keyword>
<feature type="domain" description="EF-hand" evidence="13">
    <location>
        <begin position="89"/>
        <end position="124"/>
    </location>
</feature>
<organism evidence="14">
    <name type="scientific">Dendroctonus ponderosae</name>
    <name type="common">Mountain pine beetle</name>
    <dbReference type="NCBI Taxonomy" id="77166"/>
    <lineage>
        <taxon>Eukaryota</taxon>
        <taxon>Metazoa</taxon>
        <taxon>Ecdysozoa</taxon>
        <taxon>Arthropoda</taxon>
        <taxon>Hexapoda</taxon>
        <taxon>Insecta</taxon>
        <taxon>Pterygota</taxon>
        <taxon>Neoptera</taxon>
        <taxon>Endopterygota</taxon>
        <taxon>Coleoptera</taxon>
        <taxon>Polyphaga</taxon>
        <taxon>Cucujiformia</taxon>
        <taxon>Curculionidae</taxon>
        <taxon>Scolytinae</taxon>
        <taxon>Dendroctonus</taxon>
    </lineage>
</organism>
<evidence type="ECO:0000256" key="3">
    <source>
        <dbReference type="ARBA" id="ARBA00022729"/>
    </source>
</evidence>
<comment type="subcellular location">
    <subcellularLocation>
        <location evidence="1">Endoplasmic reticulum lumen</location>
    </subcellularLocation>
</comment>
<evidence type="ECO:0000256" key="8">
    <source>
        <dbReference type="ARBA" id="ARBA00023186"/>
    </source>
</evidence>
<comment type="function">
    <text evidence="9">Probable molecular chaperone assisting protein biosynthesis and transport in the endoplasmic reticulum. Required for the proper biosynthesis and transport of pulmonary surfactant-associated protein A/SP-A, pulmonary surfactant-associated protein D/SP-D and the lipid transporter ABCA3. By regulating both the proper expression and the degradation through the endoplasmic reticulum-associated protein degradation pathway of these proteins plays a crucial role in pulmonary surfactant homeostasis. Has an anti-fibrotic activity by negatively regulating the secretion of type I and type III collagens. This calcium-binding protein also transiently associates with immature PCSK6 and regulates its secretion.</text>
</comment>
<keyword evidence="8" id="KW-0143">Chaperone</keyword>
<dbReference type="EMBL" id="KB630727">
    <property type="protein sequence ID" value="ERL83817.1"/>
    <property type="molecule type" value="Genomic_DNA"/>
</dbReference>
<evidence type="ECO:0000256" key="5">
    <source>
        <dbReference type="ARBA" id="ARBA00022824"/>
    </source>
</evidence>
<reference evidence="17" key="2">
    <citation type="submission" date="2024-08" db="UniProtKB">
        <authorList>
            <consortium name="EnsemblMetazoa"/>
        </authorList>
    </citation>
    <scope>IDENTIFICATION</scope>
</reference>
<dbReference type="PROSITE" id="PS50222">
    <property type="entry name" value="EF_HAND_2"/>
    <property type="match status" value="4"/>
</dbReference>
<reference evidence="18 19" key="1">
    <citation type="journal article" date="2013" name="Genome Biol.">
        <title>Draft genome of the mountain pine beetle, Dendroctonus ponderosae Hopkins, a major forest pest.</title>
        <authorList>
            <person name="Keeling C.I."/>
            <person name="Yuen M.M."/>
            <person name="Liao N.Y."/>
            <person name="Docking T.R."/>
            <person name="Chan S.K."/>
            <person name="Taylor G.A."/>
            <person name="Palmquist D.L."/>
            <person name="Jackman S.D."/>
            <person name="Nguyen A."/>
            <person name="Li M."/>
            <person name="Henderson H."/>
            <person name="Janes J.K."/>
            <person name="Zhao Y."/>
            <person name="Pandoh P."/>
            <person name="Moore R."/>
            <person name="Sperling F.A."/>
            <person name="Huber D.P."/>
            <person name="Birol I."/>
            <person name="Jones S.J."/>
            <person name="Bohlmann J."/>
        </authorList>
    </citation>
    <scope>NUCLEOTIDE SEQUENCE</scope>
</reference>
<dbReference type="CDD" id="cd16227">
    <property type="entry name" value="EFh_CREC_RCN2_like"/>
    <property type="match status" value="1"/>
</dbReference>
<dbReference type="PROSITE" id="PS00018">
    <property type="entry name" value="EF_HAND_1"/>
    <property type="match status" value="6"/>
</dbReference>
<evidence type="ECO:0000313" key="17">
    <source>
        <dbReference type="EnsemblMetazoa" id="XP_019761383.1"/>
    </source>
</evidence>
<dbReference type="GO" id="GO:0005788">
    <property type="term" value="C:endoplasmic reticulum lumen"/>
    <property type="evidence" value="ECO:0007669"/>
    <property type="project" value="UniProtKB-SubCell"/>
</dbReference>
<dbReference type="EMBL" id="KB632357">
    <property type="protein sequence ID" value="ERL93445.1"/>
    <property type="molecule type" value="Genomic_DNA"/>
</dbReference>
<evidence type="ECO:0000256" key="2">
    <source>
        <dbReference type="ARBA" id="ARBA00022723"/>
    </source>
</evidence>
<keyword evidence="6" id="KW-0106">Calcium</keyword>
<dbReference type="OMA" id="TWEEYNM"/>
<evidence type="ECO:0000259" key="13">
    <source>
        <dbReference type="PROSITE" id="PS50222"/>
    </source>
</evidence>
<dbReference type="PANTHER" id="PTHR10827">
    <property type="entry name" value="RETICULOCALBIN"/>
    <property type="match status" value="1"/>
</dbReference>
<evidence type="ECO:0000256" key="12">
    <source>
        <dbReference type="SAM" id="Phobius"/>
    </source>
</evidence>
<dbReference type="KEGG" id="dpa:109538559"/>
<dbReference type="AlphaFoldDB" id="N6TEL7"/>
<evidence type="ECO:0000313" key="14">
    <source>
        <dbReference type="EMBL" id="ENN76188.1"/>
    </source>
</evidence>
<dbReference type="InterPro" id="IPR018247">
    <property type="entry name" value="EF_Hand_1_Ca_BS"/>
</dbReference>
<dbReference type="InterPro" id="IPR002048">
    <property type="entry name" value="EF_hand_dom"/>
</dbReference>
<comment type="subunit">
    <text evidence="10">Interacts with PCSK6 (immature form including the propeptide); probably involved in the maturation and the secretion of PCSK6.</text>
</comment>
<dbReference type="STRING" id="77166.N6TEL7"/>
<keyword evidence="4" id="KW-0677">Repeat</keyword>
<evidence type="ECO:0000256" key="11">
    <source>
        <dbReference type="ARBA" id="ARBA00072696"/>
    </source>
</evidence>
<evidence type="ECO:0000313" key="18">
    <source>
        <dbReference type="Proteomes" id="UP000019118"/>
    </source>
</evidence>
<dbReference type="PANTHER" id="PTHR10827:SF95">
    <property type="entry name" value="LD34388P"/>
    <property type="match status" value="1"/>
</dbReference>
<name>N6TEL7_DENPD</name>
<dbReference type="Proteomes" id="UP000019118">
    <property type="component" value="Unassembled WGS sequence"/>
</dbReference>
<keyword evidence="3" id="KW-0732">Signal</keyword>
<dbReference type="Proteomes" id="UP000030742">
    <property type="component" value="Unassembled WGS sequence"/>
</dbReference>
<evidence type="ECO:0000256" key="9">
    <source>
        <dbReference type="ARBA" id="ARBA00056975"/>
    </source>
</evidence>
<keyword evidence="12" id="KW-0812">Transmembrane</keyword>
<keyword evidence="18" id="KW-1185">Reference proteome</keyword>
<evidence type="ECO:0000313" key="15">
    <source>
        <dbReference type="EMBL" id="ERL83817.1"/>
    </source>
</evidence>
<dbReference type="GO" id="GO:0005509">
    <property type="term" value="F:calcium ion binding"/>
    <property type="evidence" value="ECO:0007669"/>
    <property type="project" value="InterPro"/>
</dbReference>
<feature type="domain" description="EF-hand" evidence="13">
    <location>
        <begin position="284"/>
        <end position="319"/>
    </location>
</feature>
<dbReference type="EnsemblMetazoa" id="XM_019905824.1">
    <property type="protein sequence ID" value="XP_019761383.1"/>
    <property type="gene ID" value="LOC109538559"/>
</dbReference>
<keyword evidence="2" id="KW-0479">Metal-binding</keyword>
<dbReference type="HOGENOM" id="CLU_044718_0_0_1"/>
<dbReference type="Pfam" id="PF13499">
    <property type="entry name" value="EF-hand_7"/>
    <property type="match status" value="1"/>
</dbReference>
<evidence type="ECO:0000256" key="6">
    <source>
        <dbReference type="ARBA" id="ARBA00022837"/>
    </source>
</evidence>
<dbReference type="Gene3D" id="1.10.238.10">
    <property type="entry name" value="EF-hand"/>
    <property type="match status" value="3"/>
</dbReference>
<evidence type="ECO:0000256" key="4">
    <source>
        <dbReference type="ARBA" id="ARBA00022737"/>
    </source>
</evidence>
<evidence type="ECO:0000256" key="7">
    <source>
        <dbReference type="ARBA" id="ARBA00023180"/>
    </source>
</evidence>
<protein>
    <recommendedName>
        <fullName evidence="11">Reticulocalbin-3</fullName>
    </recommendedName>
</protein>
<dbReference type="EMBL" id="KB740984">
    <property type="protein sequence ID" value="ENN76188.1"/>
    <property type="molecule type" value="Genomic_DNA"/>
</dbReference>